<protein>
    <submittedName>
        <fullName evidence="4">Schlafen-like protein 1</fullName>
    </submittedName>
</protein>
<dbReference type="PANTHER" id="PTHR12155:SF47">
    <property type="entry name" value="SCHLAFEN ALBA-2 DOMAIN-CONTAINING PROTEIN"/>
    <property type="match status" value="1"/>
</dbReference>
<dbReference type="AlphaFoldDB" id="A0A210QQE9"/>
<evidence type="ECO:0000256" key="1">
    <source>
        <dbReference type="SAM" id="MobiDB-lite"/>
    </source>
</evidence>
<dbReference type="SUPFAM" id="SSF63748">
    <property type="entry name" value="Tudor/PWWP/MBT"/>
    <property type="match status" value="1"/>
</dbReference>
<evidence type="ECO:0000259" key="2">
    <source>
        <dbReference type="Pfam" id="PF00567"/>
    </source>
</evidence>
<name>A0A210QQE9_MIZYE</name>
<dbReference type="Gene3D" id="3.30.950.30">
    <property type="entry name" value="Schlafen, AAA domain"/>
    <property type="match status" value="1"/>
</dbReference>
<dbReference type="InterPro" id="IPR011989">
    <property type="entry name" value="ARM-like"/>
</dbReference>
<dbReference type="OrthoDB" id="10034606at2759"/>
<organism evidence="4 5">
    <name type="scientific">Mizuhopecten yessoensis</name>
    <name type="common">Japanese scallop</name>
    <name type="synonym">Patinopecten yessoensis</name>
    <dbReference type="NCBI Taxonomy" id="6573"/>
    <lineage>
        <taxon>Eukaryota</taxon>
        <taxon>Metazoa</taxon>
        <taxon>Spiralia</taxon>
        <taxon>Lophotrochozoa</taxon>
        <taxon>Mollusca</taxon>
        <taxon>Bivalvia</taxon>
        <taxon>Autobranchia</taxon>
        <taxon>Pteriomorphia</taxon>
        <taxon>Pectinida</taxon>
        <taxon>Pectinoidea</taxon>
        <taxon>Pectinidae</taxon>
        <taxon>Mizuhopecten</taxon>
    </lineage>
</organism>
<dbReference type="InterPro" id="IPR038461">
    <property type="entry name" value="Schlafen_AlbA_2_dom_sf"/>
</dbReference>
<feature type="region of interest" description="Disordered" evidence="1">
    <location>
        <begin position="505"/>
        <end position="530"/>
    </location>
</feature>
<dbReference type="InterPro" id="IPR002999">
    <property type="entry name" value="Tudor"/>
</dbReference>
<dbReference type="Proteomes" id="UP000242188">
    <property type="component" value="Unassembled WGS sequence"/>
</dbReference>
<gene>
    <name evidence="4" type="ORF">KP79_PYT04564</name>
</gene>
<dbReference type="InterPro" id="IPR016024">
    <property type="entry name" value="ARM-type_fold"/>
</dbReference>
<dbReference type="SUPFAM" id="SSF48371">
    <property type="entry name" value="ARM repeat"/>
    <property type="match status" value="1"/>
</dbReference>
<dbReference type="Gene3D" id="2.30.30.140">
    <property type="match status" value="1"/>
</dbReference>
<comment type="caution">
    <text evidence="4">The sequence shown here is derived from an EMBL/GenBank/DDBJ whole genome shotgun (WGS) entry which is preliminary data.</text>
</comment>
<evidence type="ECO:0000313" key="4">
    <source>
        <dbReference type="EMBL" id="OWF50918.1"/>
    </source>
</evidence>
<feature type="domain" description="Tudor" evidence="2">
    <location>
        <begin position="222"/>
        <end position="334"/>
    </location>
</feature>
<evidence type="ECO:0000313" key="5">
    <source>
        <dbReference type="Proteomes" id="UP000242188"/>
    </source>
</evidence>
<dbReference type="Pfam" id="PF04326">
    <property type="entry name" value="SLFN_AlbA_2"/>
    <property type="match status" value="1"/>
</dbReference>
<dbReference type="InterPro" id="IPR007421">
    <property type="entry name" value="Schlafen_AlbA_2_dom"/>
</dbReference>
<dbReference type="Pfam" id="PF00567">
    <property type="entry name" value="TUDOR"/>
    <property type="match status" value="1"/>
</dbReference>
<dbReference type="EMBL" id="NEDP02002418">
    <property type="protein sequence ID" value="OWF50918.1"/>
    <property type="molecule type" value="Genomic_DNA"/>
</dbReference>
<dbReference type="InterPro" id="IPR029684">
    <property type="entry name" value="Schlafen"/>
</dbReference>
<accession>A0A210QQE9</accession>
<reference evidence="4 5" key="1">
    <citation type="journal article" date="2017" name="Nat. Ecol. Evol.">
        <title>Scallop genome provides insights into evolution of bilaterian karyotype and development.</title>
        <authorList>
            <person name="Wang S."/>
            <person name="Zhang J."/>
            <person name="Jiao W."/>
            <person name="Li J."/>
            <person name="Xun X."/>
            <person name="Sun Y."/>
            <person name="Guo X."/>
            <person name="Huan P."/>
            <person name="Dong B."/>
            <person name="Zhang L."/>
            <person name="Hu X."/>
            <person name="Sun X."/>
            <person name="Wang J."/>
            <person name="Zhao C."/>
            <person name="Wang Y."/>
            <person name="Wang D."/>
            <person name="Huang X."/>
            <person name="Wang R."/>
            <person name="Lv J."/>
            <person name="Li Y."/>
            <person name="Zhang Z."/>
            <person name="Liu B."/>
            <person name="Lu W."/>
            <person name="Hui Y."/>
            <person name="Liang J."/>
            <person name="Zhou Z."/>
            <person name="Hou R."/>
            <person name="Li X."/>
            <person name="Liu Y."/>
            <person name="Li H."/>
            <person name="Ning X."/>
            <person name="Lin Y."/>
            <person name="Zhao L."/>
            <person name="Xing Q."/>
            <person name="Dou J."/>
            <person name="Li Y."/>
            <person name="Mao J."/>
            <person name="Guo H."/>
            <person name="Dou H."/>
            <person name="Li T."/>
            <person name="Mu C."/>
            <person name="Jiang W."/>
            <person name="Fu Q."/>
            <person name="Fu X."/>
            <person name="Miao Y."/>
            <person name="Liu J."/>
            <person name="Yu Q."/>
            <person name="Li R."/>
            <person name="Liao H."/>
            <person name="Li X."/>
            <person name="Kong Y."/>
            <person name="Jiang Z."/>
            <person name="Chourrout D."/>
            <person name="Li R."/>
            <person name="Bao Z."/>
        </authorList>
    </citation>
    <scope>NUCLEOTIDE SEQUENCE [LARGE SCALE GENOMIC DNA]</scope>
    <source>
        <strain evidence="4 5">PY_sf001</strain>
    </source>
</reference>
<evidence type="ECO:0000259" key="3">
    <source>
        <dbReference type="Pfam" id="PF04326"/>
    </source>
</evidence>
<dbReference type="PANTHER" id="PTHR12155">
    <property type="entry name" value="SCHLAFEN"/>
    <property type="match status" value="1"/>
</dbReference>
<proteinExistence type="predicted"/>
<dbReference type="Gene3D" id="1.25.10.10">
    <property type="entry name" value="Leucine-rich Repeat Variant"/>
    <property type="match status" value="1"/>
</dbReference>
<keyword evidence="5" id="KW-1185">Reference proteome</keyword>
<sequence>MSERALSSRLLQYHMDLTRVKDSSSIHLASLTVIQEFLKNDKNGNIRQMFLDNGLVDSVLVTIDSALDDQSELASLDVALKCLWFLSQLSIGPLQNMISGDVMRRLLYLLDVKGSIYHFTSEFSRAFQQLCENRHLVGKIQTKQMSAELHYEVHKLSNRKLKYLDMLPDNLNTCSLFDTSDSDMDVNITDHLLENFKQYSWPNRADIQEKKEDEKEWKDIFVSEVIDGPLFWAHIGMSNIETVRDIQMALATENLRPTKCIAGDIVVVKKVLDSDDLSIYIRARVIKVDQWKVKVWALDYGYEMELPHDQVYAIPDHIGTNKYPPQISLCRLAGVEAPPRHQVIPQLAASILCNICHKSIPACEILAQHGGLEILEKFIRHCPDPGTIIPVLTLITIISFHCKMSSSISCSNLTECILDNMSKFKDYPPNTQEELLVASLNGLCNVLFKNDTTREKFYHHEGINIVMRIILQHANVKDRIYHAGTHLLRIFVRKIDTEQSTVVQRRRSLDRQRRKKACRPPSGDKKHLDPMLKKCPNEFAKLMQSSKIGVGNKGTTKSRLYETAWSDESDEENDSFLVTRMREDPEGSIRPVTTCDAAHYYGQSTDKTLILGSEVEFENDSTHELRPNKSIFKVSSAIIAKHVCGFLNSGKGGSIYFGIRSTIQGVELKRNDRDEFRLSVDRMMCDKVSPCVLHSMFDVIYTPVMERDENTDTLVPIKDHFVAEIIVKTVSNSIMHTVKGGECFYRFGAHTSQLSAQEMRQLIIFEEEELFMEEIKQLSLELEHLKS</sequence>
<feature type="domain" description="Schlafen AlbA-2" evidence="3">
    <location>
        <begin position="615"/>
        <end position="754"/>
    </location>
</feature>
<feature type="compositionally biased region" description="Basic residues" evidence="1">
    <location>
        <begin position="505"/>
        <end position="518"/>
    </location>
</feature>